<feature type="chain" id="PRO_5045152550" evidence="1">
    <location>
        <begin position="28"/>
        <end position="275"/>
    </location>
</feature>
<reference evidence="2 3" key="1">
    <citation type="submission" date="2021-12" db="EMBL/GenBank/DDBJ databases">
        <title>Discovery of the Pendulisporaceae a myxobacterial family with distinct sporulation behavior and unique specialized metabolism.</title>
        <authorList>
            <person name="Garcia R."/>
            <person name="Popoff A."/>
            <person name="Bader C.D."/>
            <person name="Loehr J."/>
            <person name="Walesch S."/>
            <person name="Walt C."/>
            <person name="Boldt J."/>
            <person name="Bunk B."/>
            <person name="Haeckl F.J.F.P.J."/>
            <person name="Gunesch A.P."/>
            <person name="Birkelbach J."/>
            <person name="Nuebel U."/>
            <person name="Pietschmann T."/>
            <person name="Bach T."/>
            <person name="Mueller R."/>
        </authorList>
    </citation>
    <scope>NUCLEOTIDE SEQUENCE [LARGE SCALE GENOMIC DNA]</scope>
    <source>
        <strain evidence="2 3">MSr12523</strain>
    </source>
</reference>
<protein>
    <submittedName>
        <fullName evidence="2">DUF882 domain-containing protein</fullName>
    </submittedName>
</protein>
<dbReference type="Proteomes" id="UP001379533">
    <property type="component" value="Chromosome"/>
</dbReference>
<dbReference type="Gene3D" id="3.30.1380.10">
    <property type="match status" value="1"/>
</dbReference>
<dbReference type="RefSeq" id="WP_394842726.1">
    <property type="nucleotide sequence ID" value="NZ_CP089982.1"/>
</dbReference>
<dbReference type="InterPro" id="IPR010275">
    <property type="entry name" value="MepK"/>
</dbReference>
<organism evidence="2 3">
    <name type="scientific">Pendulispora brunnea</name>
    <dbReference type="NCBI Taxonomy" id="2905690"/>
    <lineage>
        <taxon>Bacteria</taxon>
        <taxon>Pseudomonadati</taxon>
        <taxon>Myxococcota</taxon>
        <taxon>Myxococcia</taxon>
        <taxon>Myxococcales</taxon>
        <taxon>Sorangiineae</taxon>
        <taxon>Pendulisporaceae</taxon>
        <taxon>Pendulispora</taxon>
    </lineage>
</organism>
<gene>
    <name evidence="2" type="ORF">LZC95_37350</name>
</gene>
<dbReference type="InterPro" id="IPR009045">
    <property type="entry name" value="Zn_M74/Hedgehog-like"/>
</dbReference>
<feature type="signal peptide" evidence="1">
    <location>
        <begin position="1"/>
        <end position="27"/>
    </location>
</feature>
<keyword evidence="3" id="KW-1185">Reference proteome</keyword>
<evidence type="ECO:0000313" key="3">
    <source>
        <dbReference type="Proteomes" id="UP001379533"/>
    </source>
</evidence>
<evidence type="ECO:0000256" key="1">
    <source>
        <dbReference type="SAM" id="SignalP"/>
    </source>
</evidence>
<evidence type="ECO:0000313" key="2">
    <source>
        <dbReference type="EMBL" id="WXA92107.1"/>
    </source>
</evidence>
<dbReference type="Pfam" id="PF05951">
    <property type="entry name" value="Peptidase_M15_2"/>
    <property type="match status" value="1"/>
</dbReference>
<name>A0ABZ2K4G0_9BACT</name>
<dbReference type="SUPFAM" id="SSF55166">
    <property type="entry name" value="Hedgehog/DD-peptidase"/>
    <property type="match status" value="1"/>
</dbReference>
<dbReference type="EMBL" id="CP089982">
    <property type="protein sequence ID" value="WXA92107.1"/>
    <property type="molecule type" value="Genomic_DNA"/>
</dbReference>
<accession>A0ABZ2K4G0</accession>
<proteinExistence type="predicted"/>
<keyword evidence="1" id="KW-0732">Signal</keyword>
<sequence length="275" mass="29904">MRISHWKPAVLGMVGLALVASSDAAWAQRRPARPVRSFPSRAARPTAPSGFFHSVRALHTPTKGAKAPLDASGRPKLVLNAVYIKEVAELIAASDEGGFAAEELDKAAHVLRSAENNEHPVEPRTLDVIYRIQRHFNAHEIRIISGYRTPKPDGTGQGLHGRGIAIDFVVPGAADLDVARFARETGFVGVGVYPIASFVHVDVRPRSYFWMDRSGPGRSSRERGILLDVAQRADSAARQRGDVPPPRFFIGLDVDEALKPGGRVVPAESEDEDED</sequence>